<dbReference type="RefSeq" id="WP_275812159.1">
    <property type="nucleotide sequence ID" value="NZ_BAAANM010000004.1"/>
</dbReference>
<reference evidence="1 2" key="1">
    <citation type="submission" date="2023-03" db="EMBL/GenBank/DDBJ databases">
        <title>Draft genome sequence of type strain Streptomyces ferralitis JCM 14344.</title>
        <authorList>
            <person name="Klaysubun C."/>
            <person name="Duangmal K."/>
        </authorList>
    </citation>
    <scope>NUCLEOTIDE SEQUENCE [LARGE SCALE GENOMIC DNA]</scope>
    <source>
        <strain evidence="1 2">JCM 14344</strain>
    </source>
</reference>
<dbReference type="InterPro" id="IPR003719">
    <property type="entry name" value="Phenazine_PhzF-like"/>
</dbReference>
<name>A0ABT5YXS6_9ACTN</name>
<keyword evidence="2" id="KW-1185">Reference proteome</keyword>
<dbReference type="EMBL" id="JARHTQ010000006">
    <property type="protein sequence ID" value="MDF2256293.1"/>
    <property type="molecule type" value="Genomic_DNA"/>
</dbReference>
<sequence>MITCMLARAFVNADGAHGNPALVVVEPAGTSVTGEERQALATRLGIPATVFVRDPEQGLVSIHSSYGQPIRFGGHPLLATVEVLHRLGTPVRELVPQAGAVACRRDDDGTVWLTAPAAWSKPWRHYEMSSPEEIDALTGLPDGEDFTQVWSWLDREAGHVRARLWAPRIGKGEDEACGSASMLLTLKLDRALRVVHGRHRAVIMTRPVDGVRVELGGRCVVDQPGAEILAAVAELYDRPRQP</sequence>
<dbReference type="Proteomes" id="UP001220022">
    <property type="component" value="Unassembled WGS sequence"/>
</dbReference>
<dbReference type="Pfam" id="PF02567">
    <property type="entry name" value="PhzC-PhzF"/>
    <property type="match status" value="1"/>
</dbReference>
<evidence type="ECO:0000313" key="1">
    <source>
        <dbReference type="EMBL" id="MDF2256293.1"/>
    </source>
</evidence>
<protein>
    <submittedName>
        <fullName evidence="1">PhzF family phenazine biosynthesis protein</fullName>
    </submittedName>
</protein>
<organism evidence="1 2">
    <name type="scientific">Streptantibioticus ferralitis</name>
    <dbReference type="NCBI Taxonomy" id="236510"/>
    <lineage>
        <taxon>Bacteria</taxon>
        <taxon>Bacillati</taxon>
        <taxon>Actinomycetota</taxon>
        <taxon>Actinomycetes</taxon>
        <taxon>Kitasatosporales</taxon>
        <taxon>Streptomycetaceae</taxon>
        <taxon>Streptantibioticus</taxon>
    </lineage>
</organism>
<dbReference type="SUPFAM" id="SSF54506">
    <property type="entry name" value="Diaminopimelate epimerase-like"/>
    <property type="match status" value="1"/>
</dbReference>
<accession>A0ABT5YXS6</accession>
<gene>
    <name evidence="1" type="ORF">P2L57_11270</name>
</gene>
<proteinExistence type="predicted"/>
<evidence type="ECO:0000313" key="2">
    <source>
        <dbReference type="Proteomes" id="UP001220022"/>
    </source>
</evidence>
<comment type="caution">
    <text evidence="1">The sequence shown here is derived from an EMBL/GenBank/DDBJ whole genome shotgun (WGS) entry which is preliminary data.</text>
</comment>
<dbReference type="Gene3D" id="3.10.310.10">
    <property type="entry name" value="Diaminopimelate Epimerase, Chain A, domain 1"/>
    <property type="match status" value="1"/>
</dbReference>